<evidence type="ECO:0000313" key="2">
    <source>
        <dbReference type="Proteomes" id="UP000294901"/>
    </source>
</evidence>
<gene>
    <name evidence="1" type="ORF">C8E87_7253</name>
</gene>
<organism evidence="1 2">
    <name type="scientific">Paractinoplanes brasiliensis</name>
    <dbReference type="NCBI Taxonomy" id="52695"/>
    <lineage>
        <taxon>Bacteria</taxon>
        <taxon>Bacillati</taxon>
        <taxon>Actinomycetota</taxon>
        <taxon>Actinomycetes</taxon>
        <taxon>Micromonosporales</taxon>
        <taxon>Micromonosporaceae</taxon>
        <taxon>Paractinoplanes</taxon>
    </lineage>
</organism>
<evidence type="ECO:0000313" key="1">
    <source>
        <dbReference type="EMBL" id="TDO31820.1"/>
    </source>
</evidence>
<dbReference type="Proteomes" id="UP000294901">
    <property type="component" value="Unassembled WGS sequence"/>
</dbReference>
<comment type="caution">
    <text evidence="1">The sequence shown here is derived from an EMBL/GenBank/DDBJ whole genome shotgun (WGS) entry which is preliminary data.</text>
</comment>
<dbReference type="EMBL" id="SNWR01000002">
    <property type="protein sequence ID" value="TDO31820.1"/>
    <property type="molecule type" value="Genomic_DNA"/>
</dbReference>
<dbReference type="OrthoDB" id="3830479at2"/>
<keyword evidence="2" id="KW-1185">Reference proteome</keyword>
<dbReference type="RefSeq" id="WP_133877871.1">
    <property type="nucleotide sequence ID" value="NZ_BOMD01000074.1"/>
</dbReference>
<proteinExistence type="predicted"/>
<protein>
    <submittedName>
        <fullName evidence="1">Uncharacterized protein</fullName>
    </submittedName>
</protein>
<sequence length="65" mass="6807">MATEHRLTATASPGGLLFTCEDDLCGRRLVIDRQTGEMTVIDHGDRAALHSGSIGGVVLATPDVT</sequence>
<reference evidence="1 2" key="1">
    <citation type="submission" date="2019-03" db="EMBL/GenBank/DDBJ databases">
        <title>Sequencing the genomes of 1000 actinobacteria strains.</title>
        <authorList>
            <person name="Klenk H.-P."/>
        </authorList>
    </citation>
    <scope>NUCLEOTIDE SEQUENCE [LARGE SCALE GENOMIC DNA]</scope>
    <source>
        <strain evidence="1 2">DSM 43805</strain>
    </source>
</reference>
<name>A0A4R6J8B6_9ACTN</name>
<accession>A0A4R6J8B6</accession>
<dbReference type="AlphaFoldDB" id="A0A4R6J8B6"/>